<comment type="caution">
    <text evidence="1">The sequence shown here is derived from an EMBL/GenBank/DDBJ whole genome shotgun (WGS) entry which is preliminary data.</text>
</comment>
<protein>
    <submittedName>
        <fullName evidence="1">Uncharacterized protein</fullName>
    </submittedName>
</protein>
<feature type="non-terminal residue" evidence="1">
    <location>
        <position position="123"/>
    </location>
</feature>
<reference evidence="1" key="1">
    <citation type="journal article" date="2014" name="Front. Microbiol.">
        <title>High frequency of phylogenetically diverse reductive dehalogenase-homologous genes in deep subseafloor sedimentary metagenomes.</title>
        <authorList>
            <person name="Kawai M."/>
            <person name="Futagami T."/>
            <person name="Toyoda A."/>
            <person name="Takaki Y."/>
            <person name="Nishi S."/>
            <person name="Hori S."/>
            <person name="Arai W."/>
            <person name="Tsubouchi T."/>
            <person name="Morono Y."/>
            <person name="Uchiyama I."/>
            <person name="Ito T."/>
            <person name="Fujiyama A."/>
            <person name="Inagaki F."/>
            <person name="Takami H."/>
        </authorList>
    </citation>
    <scope>NUCLEOTIDE SEQUENCE</scope>
    <source>
        <strain evidence="1">Expedition CK06-06</strain>
    </source>
</reference>
<name>X0YKU5_9ZZZZ</name>
<organism evidence="1">
    <name type="scientific">marine sediment metagenome</name>
    <dbReference type="NCBI Taxonomy" id="412755"/>
    <lineage>
        <taxon>unclassified sequences</taxon>
        <taxon>metagenomes</taxon>
        <taxon>ecological metagenomes</taxon>
    </lineage>
</organism>
<gene>
    <name evidence="1" type="ORF">S01H1_77155</name>
</gene>
<proteinExistence type="predicted"/>
<evidence type="ECO:0000313" key="1">
    <source>
        <dbReference type="EMBL" id="GAG49173.1"/>
    </source>
</evidence>
<accession>X0YKU5</accession>
<dbReference type="AlphaFoldDB" id="X0YKU5"/>
<dbReference type="EMBL" id="BARS01051837">
    <property type="protein sequence ID" value="GAG49173.1"/>
    <property type="molecule type" value="Genomic_DNA"/>
</dbReference>
<sequence>MTSLNLIDHLSEDILTELVKNISPGKKYGIFVVSSFLQEVTLSQTILSMDAMLESIYNNNENYRKIEIKYDQQFMEEYNKFSKENETDNHEDLNFEQAKFWVGKPYLNSVEKSQWIEVQTLQA</sequence>